<dbReference type="GO" id="GO:0003677">
    <property type="term" value="F:DNA binding"/>
    <property type="evidence" value="ECO:0007669"/>
    <property type="project" value="InterPro"/>
</dbReference>
<dbReference type="InterPro" id="IPR013324">
    <property type="entry name" value="RNA_pol_sigma_r3/r4-like"/>
</dbReference>
<keyword evidence="3" id="KW-0731">Sigma factor</keyword>
<keyword evidence="4" id="KW-0804">Transcription</keyword>
<proteinExistence type="inferred from homology"/>
<protein>
    <submittedName>
        <fullName evidence="7">RNA polymerase sigma factor (Sigma-70 family)</fullName>
    </submittedName>
</protein>
<dbReference type="InterPro" id="IPR007627">
    <property type="entry name" value="RNA_pol_sigma70_r2"/>
</dbReference>
<evidence type="ECO:0000256" key="3">
    <source>
        <dbReference type="ARBA" id="ARBA00023082"/>
    </source>
</evidence>
<organism evidence="7 8">
    <name type="scientific">Paenibacillus rhizosphaerae</name>
    <dbReference type="NCBI Taxonomy" id="297318"/>
    <lineage>
        <taxon>Bacteria</taxon>
        <taxon>Bacillati</taxon>
        <taxon>Bacillota</taxon>
        <taxon>Bacilli</taxon>
        <taxon>Bacillales</taxon>
        <taxon>Paenibacillaceae</taxon>
        <taxon>Paenibacillus</taxon>
    </lineage>
</organism>
<dbReference type="InterPro" id="IPR039425">
    <property type="entry name" value="RNA_pol_sigma-70-like"/>
</dbReference>
<dbReference type="PANTHER" id="PTHR43133:SF51">
    <property type="entry name" value="RNA POLYMERASE SIGMA FACTOR"/>
    <property type="match status" value="1"/>
</dbReference>
<reference evidence="7 8" key="1">
    <citation type="submission" date="2020-08" db="EMBL/GenBank/DDBJ databases">
        <title>Genomic Encyclopedia of Type Strains, Phase III (KMG-III): the genomes of soil and plant-associated and newly described type strains.</title>
        <authorList>
            <person name="Whitman W."/>
        </authorList>
    </citation>
    <scope>NUCLEOTIDE SEQUENCE [LARGE SCALE GENOMIC DNA]</scope>
    <source>
        <strain evidence="7 8">CECT 5831</strain>
    </source>
</reference>
<evidence type="ECO:0000259" key="6">
    <source>
        <dbReference type="Pfam" id="PF08281"/>
    </source>
</evidence>
<dbReference type="Pfam" id="PF04542">
    <property type="entry name" value="Sigma70_r2"/>
    <property type="match status" value="1"/>
</dbReference>
<feature type="domain" description="RNA polymerase sigma-70 region 2" evidence="5">
    <location>
        <begin position="16"/>
        <end position="82"/>
    </location>
</feature>
<comment type="similarity">
    <text evidence="1">Belongs to the sigma-70 factor family. ECF subfamily.</text>
</comment>
<dbReference type="EMBL" id="JACHXJ010000002">
    <property type="protein sequence ID" value="MBB3127713.1"/>
    <property type="molecule type" value="Genomic_DNA"/>
</dbReference>
<accession>A0A839TMH2</accession>
<gene>
    <name evidence="7" type="ORF">FHS19_002367</name>
</gene>
<dbReference type="SUPFAM" id="SSF88659">
    <property type="entry name" value="Sigma3 and sigma4 domains of RNA polymerase sigma factors"/>
    <property type="match status" value="1"/>
</dbReference>
<evidence type="ECO:0000259" key="5">
    <source>
        <dbReference type="Pfam" id="PF04542"/>
    </source>
</evidence>
<dbReference type="InterPro" id="IPR036388">
    <property type="entry name" value="WH-like_DNA-bd_sf"/>
</dbReference>
<dbReference type="CDD" id="cd06171">
    <property type="entry name" value="Sigma70_r4"/>
    <property type="match status" value="1"/>
</dbReference>
<dbReference type="InterPro" id="IPR013325">
    <property type="entry name" value="RNA_pol_sigma_r2"/>
</dbReference>
<dbReference type="InterPro" id="IPR014284">
    <property type="entry name" value="RNA_pol_sigma-70_dom"/>
</dbReference>
<name>A0A839TMH2_9BACL</name>
<dbReference type="Proteomes" id="UP000517523">
    <property type="component" value="Unassembled WGS sequence"/>
</dbReference>
<dbReference type="GO" id="GO:0006352">
    <property type="term" value="P:DNA-templated transcription initiation"/>
    <property type="evidence" value="ECO:0007669"/>
    <property type="project" value="InterPro"/>
</dbReference>
<feature type="domain" description="RNA polymerase sigma factor 70 region 4 type 2" evidence="6">
    <location>
        <begin position="115"/>
        <end position="165"/>
    </location>
</feature>
<dbReference type="GO" id="GO:0016987">
    <property type="term" value="F:sigma factor activity"/>
    <property type="evidence" value="ECO:0007669"/>
    <property type="project" value="UniProtKB-KW"/>
</dbReference>
<evidence type="ECO:0000256" key="2">
    <source>
        <dbReference type="ARBA" id="ARBA00023015"/>
    </source>
</evidence>
<dbReference type="Gene3D" id="1.10.1740.10">
    <property type="match status" value="1"/>
</dbReference>
<evidence type="ECO:0000313" key="8">
    <source>
        <dbReference type="Proteomes" id="UP000517523"/>
    </source>
</evidence>
<evidence type="ECO:0000313" key="7">
    <source>
        <dbReference type="EMBL" id="MBB3127713.1"/>
    </source>
</evidence>
<dbReference type="SUPFAM" id="SSF88946">
    <property type="entry name" value="Sigma2 domain of RNA polymerase sigma factors"/>
    <property type="match status" value="1"/>
</dbReference>
<evidence type="ECO:0000256" key="4">
    <source>
        <dbReference type="ARBA" id="ARBA00023163"/>
    </source>
</evidence>
<dbReference type="NCBIfam" id="TIGR02937">
    <property type="entry name" value="sigma70-ECF"/>
    <property type="match status" value="1"/>
</dbReference>
<dbReference type="Pfam" id="PF08281">
    <property type="entry name" value="Sigma70_r4_2"/>
    <property type="match status" value="1"/>
</dbReference>
<dbReference type="Gene3D" id="1.10.10.10">
    <property type="entry name" value="Winged helix-like DNA-binding domain superfamily/Winged helix DNA-binding domain"/>
    <property type="match status" value="1"/>
</dbReference>
<keyword evidence="2" id="KW-0805">Transcription regulation</keyword>
<comment type="caution">
    <text evidence="7">The sequence shown here is derived from an EMBL/GenBank/DDBJ whole genome shotgun (WGS) entry which is preliminary data.</text>
</comment>
<dbReference type="InterPro" id="IPR013249">
    <property type="entry name" value="RNA_pol_sigma70_r4_t2"/>
</dbReference>
<evidence type="ECO:0000256" key="1">
    <source>
        <dbReference type="ARBA" id="ARBA00010641"/>
    </source>
</evidence>
<dbReference type="AlphaFoldDB" id="A0A839TMH2"/>
<sequence>MIEQIREGDQSAFRTLVERYGQHVFHTAYSVLKDAKEAEDAAQEAFIQVYKSLSEYRSQGFKTWLTRIALHKAIDAKRKLGRRREDQLADTEQLNQWPSGEADLLAQLVKKEKKETLERRLHHLPQQHREILIHFYIQEKNYEQIAKEQGIAVKTVESRLYRARSWVRTHWKEEEWK</sequence>
<dbReference type="PANTHER" id="PTHR43133">
    <property type="entry name" value="RNA POLYMERASE ECF-TYPE SIGMA FACTO"/>
    <property type="match status" value="1"/>
</dbReference>